<protein>
    <submittedName>
        <fullName evidence="2">Aldo/keto reductase</fullName>
    </submittedName>
</protein>
<dbReference type="AlphaFoldDB" id="A0A5P8WDD4"/>
<evidence type="ECO:0000313" key="3">
    <source>
        <dbReference type="Proteomes" id="UP000326678"/>
    </source>
</evidence>
<dbReference type="Gene3D" id="3.20.20.100">
    <property type="entry name" value="NADP-dependent oxidoreductase domain"/>
    <property type="match status" value="1"/>
</dbReference>
<accession>A0A5P8WDD4</accession>
<evidence type="ECO:0000313" key="2">
    <source>
        <dbReference type="EMBL" id="QFS50156.1"/>
    </source>
</evidence>
<organism evidence="2 3">
    <name type="scientific">Nostoc sphaeroides CCNUC1</name>
    <dbReference type="NCBI Taxonomy" id="2653204"/>
    <lineage>
        <taxon>Bacteria</taxon>
        <taxon>Bacillati</taxon>
        <taxon>Cyanobacteriota</taxon>
        <taxon>Cyanophyceae</taxon>
        <taxon>Nostocales</taxon>
        <taxon>Nostocaceae</taxon>
        <taxon>Nostoc</taxon>
    </lineage>
</organism>
<dbReference type="EMBL" id="CP045227">
    <property type="protein sequence ID" value="QFS50156.1"/>
    <property type="molecule type" value="Genomic_DNA"/>
</dbReference>
<evidence type="ECO:0000259" key="1">
    <source>
        <dbReference type="Pfam" id="PF00248"/>
    </source>
</evidence>
<dbReference type="InterPro" id="IPR036812">
    <property type="entry name" value="NAD(P)_OxRdtase_dom_sf"/>
</dbReference>
<feature type="domain" description="NADP-dependent oxidoreductase" evidence="1">
    <location>
        <begin position="133"/>
        <end position="241"/>
    </location>
</feature>
<sequence>MKITNLTPNIQTPDFQPQLTTAEELAIANSRFAQSDLPFYRKLGRTDLTVSCLGLGGGGHISSEDTLYAFDEGINYFFYSSDLHQYIYSSMRPALRQLCGRGSSMREKVVLATVSYMVKTPDIVVSYLYDQFIDLGIDYVDVFFWGWIDEHNHPAFEKCISASDDIRGPNTVCQRQMERMFGVSEKLKKMGAVRYIGASFHDHDLAKQWLNSPFLDVAMVRHNLAHRTAQTKVFPHVDANDPYRPGIVTFKSAGMLGALWEPPSGLPTGCWQPSVPDLYRYSLSQNPVDVALAGWQTREHVDAAIQGVQKGKFTSEEIDYLNLYGDLHRNRIKPDEIPTERLLLSR</sequence>
<dbReference type="KEGG" id="nsh:GXM_07650"/>
<dbReference type="Proteomes" id="UP000326678">
    <property type="component" value="Chromosome Gxm2"/>
</dbReference>
<dbReference type="RefSeq" id="WP_152591272.1">
    <property type="nucleotide sequence ID" value="NZ_CP045227.1"/>
</dbReference>
<name>A0A5P8WDD4_9NOSO</name>
<gene>
    <name evidence="2" type="ORF">GXM_07650</name>
</gene>
<reference evidence="2 3" key="1">
    <citation type="submission" date="2019-10" db="EMBL/GenBank/DDBJ databases">
        <title>Genomic and transcriptomic insights into the perfect genentic adaptation of a filamentous nitrogen-fixing cyanobacterium to rice fields.</title>
        <authorList>
            <person name="Chen Z."/>
        </authorList>
    </citation>
    <scope>NUCLEOTIDE SEQUENCE [LARGE SCALE GENOMIC DNA]</scope>
    <source>
        <strain evidence="2">CCNUC1</strain>
    </source>
</reference>
<dbReference type="Pfam" id="PF00248">
    <property type="entry name" value="Aldo_ket_red"/>
    <property type="match status" value="1"/>
</dbReference>
<keyword evidence="3" id="KW-1185">Reference proteome</keyword>
<dbReference type="InterPro" id="IPR023210">
    <property type="entry name" value="NADP_OxRdtase_dom"/>
</dbReference>
<proteinExistence type="predicted"/>
<dbReference type="SUPFAM" id="SSF51430">
    <property type="entry name" value="NAD(P)-linked oxidoreductase"/>
    <property type="match status" value="1"/>
</dbReference>